<evidence type="ECO:0000313" key="3">
    <source>
        <dbReference type="Proteomes" id="UP001319200"/>
    </source>
</evidence>
<dbReference type="SUPFAM" id="SSF82153">
    <property type="entry name" value="FAS1 domain"/>
    <property type="match status" value="2"/>
</dbReference>
<dbReference type="InterPro" id="IPR036378">
    <property type="entry name" value="FAS1_dom_sf"/>
</dbReference>
<keyword evidence="3" id="KW-1185">Reference proteome</keyword>
<dbReference type="PANTHER" id="PTHR10900">
    <property type="entry name" value="PERIOSTIN-RELATED"/>
    <property type="match status" value="1"/>
</dbReference>
<dbReference type="RefSeq" id="WP_254166257.1">
    <property type="nucleotide sequence ID" value="NZ_JAHESF010000020.1"/>
</dbReference>
<accession>A0AAP2DMD5</accession>
<dbReference type="Gene3D" id="2.30.180.10">
    <property type="entry name" value="FAS1 domain"/>
    <property type="match status" value="2"/>
</dbReference>
<feature type="domain" description="FAS1" evidence="1">
    <location>
        <begin position="183"/>
        <end position="344"/>
    </location>
</feature>
<reference evidence="2 3" key="1">
    <citation type="submission" date="2021-05" db="EMBL/GenBank/DDBJ databases">
        <title>A Polyphasic approach of four new species of the genus Ohtaekwangia: Ohtaekwangia histidinii sp. nov., Ohtaekwangia cretensis sp. nov., Ohtaekwangia indiensis sp. nov., Ohtaekwangia reichenbachii sp. nov. from diverse environment.</title>
        <authorList>
            <person name="Octaviana S."/>
        </authorList>
    </citation>
    <scope>NUCLEOTIDE SEQUENCE [LARGE SCALE GENOMIC DNA]</scope>
    <source>
        <strain evidence="2 3">PWU4</strain>
    </source>
</reference>
<protein>
    <submittedName>
        <fullName evidence="2">Fasciclin domain-containing protein</fullName>
    </submittedName>
</protein>
<dbReference type="Pfam" id="PF02469">
    <property type="entry name" value="Fasciclin"/>
    <property type="match status" value="1"/>
</dbReference>
<proteinExistence type="predicted"/>
<evidence type="ECO:0000313" key="2">
    <source>
        <dbReference type="EMBL" id="MBT1699000.1"/>
    </source>
</evidence>
<dbReference type="PANTHER" id="PTHR10900:SF77">
    <property type="entry name" value="FI19380P1"/>
    <property type="match status" value="1"/>
</dbReference>
<dbReference type="InterPro" id="IPR000782">
    <property type="entry name" value="FAS1_domain"/>
</dbReference>
<comment type="caution">
    <text evidence="2">The sequence shown here is derived from an EMBL/GenBank/DDBJ whole genome shotgun (WGS) entry which is preliminary data.</text>
</comment>
<dbReference type="SMART" id="SM00554">
    <property type="entry name" value="FAS1"/>
    <property type="match status" value="1"/>
</dbReference>
<gene>
    <name evidence="2" type="ORF">KK083_19050</name>
</gene>
<sequence length="565" mass="62620">MERKIYPYRNLLTTILLGIFIGGIVMQCNDPDIDMATTEDVVITGYFEKEPSRFSEFMKVLELSGNSGFLGAYGTYTCFAPTNEAVQAYLQKKGVSSVDALDVNELKKLVRFHVIQDTLSTAAFTDGKLVKPTMYGQYLTTGAVNVEGTSFIRVNRQANIIQGNVHTANGIIHVIDHVMEPAALTIAQMLEQDPAYSIFLQMVQATGFYEKLNTVATNPDGTTKWLTVIAQNNTTFANSGFASYQSVKNRYSHTGDPANPGDSLYLFVAYRILPDIKYIADLVTAPSHTTLAPLEVITTRLDGEDVRINADLFRGVQEPGAVLDRALSDFAATNGVLHASRDNYTIKIRIPYAVHWDLADQPELRLMTNDFRKPGRTVNISLGTLKDVTWGGAATNTIQYVTNAASSSDPYVWGDRLTMNIRTGVIPWIEFVTPLLVKGKYKVWICYRRTNFNDMQAFFDGDPLPRIFGLNPGPSYPSGVTVDEAEAQGWKLYTGSANTSWLGRQIGTIDVKTTDRHKFRIVGLTNRGGSTGNPFLSDMVHFIPIDKDQVYPRINVDGTLVPRPN</sequence>
<evidence type="ECO:0000259" key="1">
    <source>
        <dbReference type="PROSITE" id="PS50213"/>
    </source>
</evidence>
<name>A0AAP2DMD5_9BACT</name>
<dbReference type="InterPro" id="IPR050904">
    <property type="entry name" value="Adhesion/Biosynth-related"/>
</dbReference>
<dbReference type="EMBL" id="JAHESF010000020">
    <property type="protein sequence ID" value="MBT1699000.1"/>
    <property type="molecule type" value="Genomic_DNA"/>
</dbReference>
<dbReference type="AlphaFoldDB" id="A0AAP2DMD5"/>
<dbReference type="Proteomes" id="UP001319200">
    <property type="component" value="Unassembled WGS sequence"/>
</dbReference>
<organism evidence="2 3">
    <name type="scientific">Chryseosolibacter histidini</name>
    <dbReference type="NCBI Taxonomy" id="2782349"/>
    <lineage>
        <taxon>Bacteria</taxon>
        <taxon>Pseudomonadati</taxon>
        <taxon>Bacteroidota</taxon>
        <taxon>Cytophagia</taxon>
        <taxon>Cytophagales</taxon>
        <taxon>Chryseotaleaceae</taxon>
        <taxon>Chryseosolibacter</taxon>
    </lineage>
</organism>
<dbReference type="GO" id="GO:0005615">
    <property type="term" value="C:extracellular space"/>
    <property type="evidence" value="ECO:0007669"/>
    <property type="project" value="TreeGrafter"/>
</dbReference>
<dbReference type="PROSITE" id="PS50213">
    <property type="entry name" value="FAS1"/>
    <property type="match status" value="2"/>
</dbReference>
<feature type="domain" description="FAS1" evidence="1">
    <location>
        <begin position="41"/>
        <end position="179"/>
    </location>
</feature>